<dbReference type="InterPro" id="IPR045843">
    <property type="entry name" value="IND-like"/>
</dbReference>
<keyword evidence="4" id="KW-0539">Nucleus</keyword>
<dbReference type="Gene3D" id="4.10.280.10">
    <property type="entry name" value="Helix-loop-helix DNA-binding domain"/>
    <property type="match status" value="1"/>
</dbReference>
<comment type="caution">
    <text evidence="6">The sequence shown here is derived from an EMBL/GenBank/DDBJ whole genome shotgun (WGS) entry which is preliminary data.</text>
</comment>
<reference evidence="6 7" key="1">
    <citation type="submission" date="2024-01" db="EMBL/GenBank/DDBJ databases">
        <title>Genome assemblies of Stephania.</title>
        <authorList>
            <person name="Yang L."/>
        </authorList>
    </citation>
    <scope>NUCLEOTIDE SEQUENCE [LARGE SCALE GENOMIC DNA]</scope>
    <source>
        <strain evidence="6">YNDBR</strain>
        <tissue evidence="6">Leaf</tissue>
    </source>
</reference>
<dbReference type="GO" id="GO:0000978">
    <property type="term" value="F:RNA polymerase II cis-regulatory region sequence-specific DNA binding"/>
    <property type="evidence" value="ECO:0007669"/>
    <property type="project" value="TreeGrafter"/>
</dbReference>
<dbReference type="PROSITE" id="PS50888">
    <property type="entry name" value="BHLH"/>
    <property type="match status" value="1"/>
</dbReference>
<gene>
    <name evidence="6" type="ORF">Syun_026543</name>
</gene>
<dbReference type="InterPro" id="IPR011598">
    <property type="entry name" value="bHLH_dom"/>
</dbReference>
<dbReference type="SMART" id="SM00353">
    <property type="entry name" value="HLH"/>
    <property type="match status" value="1"/>
</dbReference>
<dbReference type="EMBL" id="JBBNAF010000011">
    <property type="protein sequence ID" value="KAK9099498.1"/>
    <property type="molecule type" value="Genomic_DNA"/>
</dbReference>
<evidence type="ECO:0000256" key="2">
    <source>
        <dbReference type="ARBA" id="ARBA00023015"/>
    </source>
</evidence>
<dbReference type="AlphaFoldDB" id="A0AAP0EZ98"/>
<evidence type="ECO:0000259" key="5">
    <source>
        <dbReference type="PROSITE" id="PS50888"/>
    </source>
</evidence>
<dbReference type="PANTHER" id="PTHR16223">
    <property type="entry name" value="TRANSCRIPTION FACTOR BHLH83-RELATED"/>
    <property type="match status" value="1"/>
</dbReference>
<proteinExistence type="predicted"/>
<evidence type="ECO:0000313" key="6">
    <source>
        <dbReference type="EMBL" id="KAK9099498.1"/>
    </source>
</evidence>
<keyword evidence="2" id="KW-0805">Transcription regulation</keyword>
<dbReference type="InterPro" id="IPR036638">
    <property type="entry name" value="HLH_DNA-bd_sf"/>
</dbReference>
<sequence length="329" mass="37235">MWSYMGDLYNFVTFQTNYIYLYMAGDLDQLFGLYNFTAPTHNTTFICGGGGGGTDDDDCRLIFDFETNDLLDQFGCYSTFNNYLNDLQCLGNYLTNNYAYYPSNDHLLANPNYMFSLPDDVDDRLFEPYYPPSKRQKVICCGSDDQFAGYTYSTTTTPTTTSSSCYHQSSRALMINADEGSGKKAMAPMKVDDQSMSAQSVAARQRRRRITEKTRELGELVPGGNKMNTAEMFHSAFKYIKFLQAQVGVLDFMASIHQDNRNGDEQLQVLLASPIIQEKLYSAEKCLVPKQSIETSNAKDQHEIKTNKLISKDSTDDLLMQQTDEEKLG</sequence>
<accession>A0AAP0EZ98</accession>
<evidence type="ECO:0000256" key="4">
    <source>
        <dbReference type="ARBA" id="ARBA00023242"/>
    </source>
</evidence>
<dbReference type="SUPFAM" id="SSF47459">
    <property type="entry name" value="HLH, helix-loop-helix DNA-binding domain"/>
    <property type="match status" value="1"/>
</dbReference>
<dbReference type="GO" id="GO:0046983">
    <property type="term" value="F:protein dimerization activity"/>
    <property type="evidence" value="ECO:0007669"/>
    <property type="project" value="InterPro"/>
</dbReference>
<name>A0AAP0EZ98_9MAGN</name>
<keyword evidence="7" id="KW-1185">Reference proteome</keyword>
<dbReference type="GO" id="GO:0000981">
    <property type="term" value="F:DNA-binding transcription factor activity, RNA polymerase II-specific"/>
    <property type="evidence" value="ECO:0007669"/>
    <property type="project" value="TreeGrafter"/>
</dbReference>
<keyword evidence="3" id="KW-0804">Transcription</keyword>
<dbReference type="PANTHER" id="PTHR16223:SF49">
    <property type="entry name" value="TRANSCRIPTION FACTOR BHLH52-RELATED"/>
    <property type="match status" value="1"/>
</dbReference>
<feature type="domain" description="BHLH" evidence="5">
    <location>
        <begin position="194"/>
        <end position="243"/>
    </location>
</feature>
<evidence type="ECO:0000313" key="7">
    <source>
        <dbReference type="Proteomes" id="UP001420932"/>
    </source>
</evidence>
<comment type="subcellular location">
    <subcellularLocation>
        <location evidence="1">Nucleus</location>
    </subcellularLocation>
</comment>
<dbReference type="Pfam" id="PF00010">
    <property type="entry name" value="HLH"/>
    <property type="match status" value="1"/>
</dbReference>
<dbReference type="GO" id="GO:0005634">
    <property type="term" value="C:nucleus"/>
    <property type="evidence" value="ECO:0007669"/>
    <property type="project" value="UniProtKB-SubCell"/>
</dbReference>
<protein>
    <recommendedName>
        <fullName evidence="5">BHLH domain-containing protein</fullName>
    </recommendedName>
</protein>
<organism evidence="6 7">
    <name type="scientific">Stephania yunnanensis</name>
    <dbReference type="NCBI Taxonomy" id="152371"/>
    <lineage>
        <taxon>Eukaryota</taxon>
        <taxon>Viridiplantae</taxon>
        <taxon>Streptophyta</taxon>
        <taxon>Embryophyta</taxon>
        <taxon>Tracheophyta</taxon>
        <taxon>Spermatophyta</taxon>
        <taxon>Magnoliopsida</taxon>
        <taxon>Ranunculales</taxon>
        <taxon>Menispermaceae</taxon>
        <taxon>Menispermoideae</taxon>
        <taxon>Cissampelideae</taxon>
        <taxon>Stephania</taxon>
    </lineage>
</organism>
<evidence type="ECO:0000256" key="1">
    <source>
        <dbReference type="ARBA" id="ARBA00004123"/>
    </source>
</evidence>
<dbReference type="Proteomes" id="UP001420932">
    <property type="component" value="Unassembled WGS sequence"/>
</dbReference>
<evidence type="ECO:0000256" key="3">
    <source>
        <dbReference type="ARBA" id="ARBA00023163"/>
    </source>
</evidence>